<dbReference type="Proteomes" id="UP001465976">
    <property type="component" value="Unassembled WGS sequence"/>
</dbReference>
<evidence type="ECO:0000313" key="2">
    <source>
        <dbReference type="EMBL" id="KAL0572179.1"/>
    </source>
</evidence>
<reference evidence="2 3" key="1">
    <citation type="submission" date="2024-02" db="EMBL/GenBank/DDBJ databases">
        <title>A draft genome for the cacao thread blight pathogen Marasmius crinis-equi.</title>
        <authorList>
            <person name="Cohen S.P."/>
            <person name="Baruah I.K."/>
            <person name="Amoako-Attah I."/>
            <person name="Bukari Y."/>
            <person name="Meinhardt L.W."/>
            <person name="Bailey B.A."/>
        </authorList>
    </citation>
    <scope>NUCLEOTIDE SEQUENCE [LARGE SCALE GENOMIC DNA]</scope>
    <source>
        <strain evidence="2 3">GH-76</strain>
    </source>
</reference>
<evidence type="ECO:0000313" key="3">
    <source>
        <dbReference type="Proteomes" id="UP001465976"/>
    </source>
</evidence>
<comment type="caution">
    <text evidence="2">The sequence shown here is derived from an EMBL/GenBank/DDBJ whole genome shotgun (WGS) entry which is preliminary data.</text>
</comment>
<proteinExistence type="predicted"/>
<dbReference type="EMBL" id="JBAHYK010000660">
    <property type="protein sequence ID" value="KAL0572179.1"/>
    <property type="molecule type" value="Genomic_DNA"/>
</dbReference>
<feature type="region of interest" description="Disordered" evidence="1">
    <location>
        <begin position="1"/>
        <end position="28"/>
    </location>
</feature>
<gene>
    <name evidence="2" type="ORF">V5O48_009792</name>
</gene>
<keyword evidence="3" id="KW-1185">Reference proteome</keyword>
<accession>A0ABR3FAC7</accession>
<organism evidence="2 3">
    <name type="scientific">Marasmius crinis-equi</name>
    <dbReference type="NCBI Taxonomy" id="585013"/>
    <lineage>
        <taxon>Eukaryota</taxon>
        <taxon>Fungi</taxon>
        <taxon>Dikarya</taxon>
        <taxon>Basidiomycota</taxon>
        <taxon>Agaricomycotina</taxon>
        <taxon>Agaricomycetes</taxon>
        <taxon>Agaricomycetidae</taxon>
        <taxon>Agaricales</taxon>
        <taxon>Marasmiineae</taxon>
        <taxon>Marasmiaceae</taxon>
        <taxon>Marasmius</taxon>
    </lineage>
</organism>
<sequence length="81" mass="8613">DELLYLSTGLPDPAPETGHQFGLKPQTNSLGRPINDLSGFSKDNRLSGALSAMSPSPKVERLEVSTSPSEIACVVFKDALL</sequence>
<evidence type="ECO:0000256" key="1">
    <source>
        <dbReference type="SAM" id="MobiDB-lite"/>
    </source>
</evidence>
<name>A0ABR3FAC7_9AGAR</name>
<feature type="non-terminal residue" evidence="2">
    <location>
        <position position="1"/>
    </location>
</feature>
<protein>
    <submittedName>
        <fullName evidence="2">Uncharacterized protein</fullName>
    </submittedName>
</protein>